<dbReference type="RefSeq" id="WP_168034176.1">
    <property type="nucleotide sequence ID" value="NZ_JAAVNE010000045.1"/>
</dbReference>
<dbReference type="EMBL" id="JAAVNE010000045">
    <property type="protein sequence ID" value="NKC33451.1"/>
    <property type="molecule type" value="Genomic_DNA"/>
</dbReference>
<keyword evidence="3" id="KW-1185">Reference proteome</keyword>
<organism evidence="2 3">
    <name type="scientific">Falsiroseomonas selenitidurans</name>
    <dbReference type="NCBI Taxonomy" id="2716335"/>
    <lineage>
        <taxon>Bacteria</taxon>
        <taxon>Pseudomonadati</taxon>
        <taxon>Pseudomonadota</taxon>
        <taxon>Alphaproteobacteria</taxon>
        <taxon>Acetobacterales</taxon>
        <taxon>Roseomonadaceae</taxon>
        <taxon>Falsiroseomonas</taxon>
    </lineage>
</organism>
<comment type="caution">
    <text evidence="2">The sequence shown here is derived from an EMBL/GenBank/DDBJ whole genome shotgun (WGS) entry which is preliminary data.</text>
</comment>
<dbReference type="PANTHER" id="PTHR11895:SF172">
    <property type="entry name" value="GLUTAMYL-TRNA(GLN) AMIDOTRANSFERASE"/>
    <property type="match status" value="1"/>
</dbReference>
<gene>
    <name evidence="2" type="ORF">HEQ75_21495</name>
</gene>
<evidence type="ECO:0000313" key="3">
    <source>
        <dbReference type="Proteomes" id="UP000787635"/>
    </source>
</evidence>
<dbReference type="Gene3D" id="3.90.1300.10">
    <property type="entry name" value="Amidase signature (AS) domain"/>
    <property type="match status" value="1"/>
</dbReference>
<dbReference type="InterPro" id="IPR000120">
    <property type="entry name" value="Amidase"/>
</dbReference>
<protein>
    <submittedName>
        <fullName evidence="2">AtzE family amidohydrolase</fullName>
    </submittedName>
</protein>
<dbReference type="InterPro" id="IPR036928">
    <property type="entry name" value="AS_sf"/>
</dbReference>
<dbReference type="Pfam" id="PF01425">
    <property type="entry name" value="Amidase"/>
    <property type="match status" value="1"/>
</dbReference>
<dbReference type="InterPro" id="IPR014087">
    <property type="entry name" value="Carboxybiuret_hydro_AtzE"/>
</dbReference>
<dbReference type="PANTHER" id="PTHR11895">
    <property type="entry name" value="TRANSAMIDASE"/>
    <property type="match status" value="1"/>
</dbReference>
<accession>A0ABX1E8B7</accession>
<dbReference type="InterPro" id="IPR023631">
    <property type="entry name" value="Amidase_dom"/>
</dbReference>
<dbReference type="Proteomes" id="UP000787635">
    <property type="component" value="Unassembled WGS sequence"/>
</dbReference>
<name>A0ABX1E8B7_9PROT</name>
<evidence type="ECO:0000313" key="2">
    <source>
        <dbReference type="EMBL" id="NKC33451.1"/>
    </source>
</evidence>
<dbReference type="SUPFAM" id="SSF75304">
    <property type="entry name" value="Amidase signature (AS) enzymes"/>
    <property type="match status" value="1"/>
</dbReference>
<dbReference type="NCBIfam" id="NF006631">
    <property type="entry name" value="PRK09201.1"/>
    <property type="match status" value="1"/>
</dbReference>
<reference evidence="2 3" key="1">
    <citation type="submission" date="2020-03" db="EMBL/GenBank/DDBJ databases">
        <title>Roseomonas selenitidurans sp. nov. isolated from urban soil.</title>
        <authorList>
            <person name="Liu H."/>
        </authorList>
    </citation>
    <scope>NUCLEOTIDE SEQUENCE [LARGE SCALE GENOMIC DNA]</scope>
    <source>
        <strain evidence="2 3">BU-1</strain>
    </source>
</reference>
<proteinExistence type="predicted"/>
<sequence length="465" mass="47725">MNTAATIAAAIRTGRTTATATAEAALADIAARNAATNAFTAVTAARARAEAAAVDAAIAEGRDPGPLAGVPYAVKNLFDLAGLTTLAGAKIERDRPPAAQDAFLVRQFQAAGGVCLGALNMDEYAYGFTTENAHFGDCRNPHDLARVAGGSSGGSAAAVAAGLVPLTLGSDTNGSIRVPASLCGIFGLKPTYGRLSRRGSYPFVASLDHLGPFARDVGDLALAYDVLQGRDPADPAQQDRPVEPVSARLGAGIEGLRIAVADDHFARNGHAEAFEAVAVLARALGATRRVTIPQAALGRAAAFLITMSEGANLHLADLRERAADFDPGTRDRFLAGALLPAAWLVQAQRVREAYRAAVMAVFQQVDVVLAPATPFVAPPIGQAMTEIDGQILPIRPNLGVYTQPISCIGLPVLAVPLADPGAAGAPQGMPIGVQLIAAPWREDVLFRVAAALERAGIAAAPAPPA</sequence>
<evidence type="ECO:0000259" key="1">
    <source>
        <dbReference type="Pfam" id="PF01425"/>
    </source>
</evidence>
<dbReference type="NCBIfam" id="TIGR02715">
    <property type="entry name" value="amido_AtzE"/>
    <property type="match status" value="1"/>
</dbReference>
<feature type="domain" description="Amidase" evidence="1">
    <location>
        <begin position="22"/>
        <end position="445"/>
    </location>
</feature>